<sequence length="267" mass="30804">MKNWKLSKLRINNFKAFDKVEFDFESSSLLTLEGPNGYGKTSVYDALELLFTGKIKRIEQLCQTIMPGGVRNYSDNLFWNKTKGEEDIEISVEMSDDNNEKLYFSRRALADDLKIIQNNKADNFNIFKLHKLELLDSYENSTLITQNELDKILGEKFTENYNFLNYLEQGQSSFIFAKSIRERKNAIGGLMNVSELTDNINLCGRVEKALTRKINGLNFTEKRNSLISQIQAISELGTNENNPVQYEKISTHLITPSWDVENPSFFF</sequence>
<dbReference type="GO" id="GO:0000731">
    <property type="term" value="P:DNA synthesis involved in DNA repair"/>
    <property type="evidence" value="ECO:0007669"/>
    <property type="project" value="TreeGrafter"/>
</dbReference>
<dbReference type="SUPFAM" id="SSF52540">
    <property type="entry name" value="P-loop containing nucleoside triphosphate hydrolases"/>
    <property type="match status" value="1"/>
</dbReference>
<dbReference type="Gene3D" id="3.40.50.300">
    <property type="entry name" value="P-loop containing nucleotide triphosphate hydrolases"/>
    <property type="match status" value="1"/>
</dbReference>
<protein>
    <submittedName>
        <fullName evidence="2">Purine NTPase</fullName>
    </submittedName>
</protein>
<feature type="domain" description="Rad50/SbcC-type AAA" evidence="1">
    <location>
        <begin position="8"/>
        <end position="233"/>
    </location>
</feature>
<dbReference type="InterPro" id="IPR038729">
    <property type="entry name" value="Rad50/SbcC_AAA"/>
</dbReference>
<dbReference type="PANTHER" id="PTHR32182">
    <property type="entry name" value="DNA REPLICATION AND REPAIR PROTEIN RECF"/>
    <property type="match status" value="1"/>
</dbReference>
<dbReference type="GO" id="GO:0016887">
    <property type="term" value="F:ATP hydrolysis activity"/>
    <property type="evidence" value="ECO:0007669"/>
    <property type="project" value="InterPro"/>
</dbReference>
<dbReference type="AlphaFoldDB" id="W1DN22"/>
<organism evidence="2 3">
    <name type="scientific">Klebsiella pneumoniae IS43</name>
    <dbReference type="NCBI Taxonomy" id="1432552"/>
    <lineage>
        <taxon>Bacteria</taxon>
        <taxon>Pseudomonadati</taxon>
        <taxon>Pseudomonadota</taxon>
        <taxon>Gammaproteobacteria</taxon>
        <taxon>Enterobacterales</taxon>
        <taxon>Enterobacteriaceae</taxon>
        <taxon>Klebsiella/Raoultella group</taxon>
        <taxon>Klebsiella</taxon>
        <taxon>Klebsiella pneumoniae complex</taxon>
    </lineage>
</organism>
<reference evidence="2" key="1">
    <citation type="submission" date="2013-10" db="EMBL/GenBank/DDBJ databases">
        <title>Antibiotic resistance diversity of beta-lactamase producers in the General Hospital Vienna.</title>
        <authorList>
            <person name="Barisic I."/>
            <person name="Mitteregger D."/>
            <person name="Hirschl A.M."/>
            <person name="Noehammer C."/>
            <person name="Wiesinger-Mayr H."/>
        </authorList>
    </citation>
    <scope>NUCLEOTIDE SEQUENCE [LARGE SCALE GENOMIC DNA]</scope>
    <source>
        <strain evidence="2">IS43</strain>
    </source>
</reference>
<name>W1DN22_KLEPN</name>
<comment type="caution">
    <text evidence="2">The sequence shown here is derived from an EMBL/GenBank/DDBJ whole genome shotgun (WGS) entry which is preliminary data.</text>
</comment>
<evidence type="ECO:0000313" key="2">
    <source>
        <dbReference type="EMBL" id="CDL10135.1"/>
    </source>
</evidence>
<dbReference type="EMBL" id="CBWK010000447">
    <property type="protein sequence ID" value="CDL10135.1"/>
    <property type="molecule type" value="Genomic_DNA"/>
</dbReference>
<evidence type="ECO:0000313" key="3">
    <source>
        <dbReference type="Proteomes" id="UP000019183"/>
    </source>
</evidence>
<dbReference type="Pfam" id="PF13476">
    <property type="entry name" value="AAA_23"/>
    <property type="match status" value="1"/>
</dbReference>
<dbReference type="PANTHER" id="PTHR32182:SF0">
    <property type="entry name" value="DNA REPLICATION AND REPAIR PROTEIN RECF"/>
    <property type="match status" value="1"/>
</dbReference>
<dbReference type="InterPro" id="IPR027417">
    <property type="entry name" value="P-loop_NTPase"/>
</dbReference>
<dbReference type="Proteomes" id="UP000019183">
    <property type="component" value="Unassembled WGS sequence"/>
</dbReference>
<evidence type="ECO:0000259" key="1">
    <source>
        <dbReference type="Pfam" id="PF13476"/>
    </source>
</evidence>
<dbReference type="GO" id="GO:0006302">
    <property type="term" value="P:double-strand break repair"/>
    <property type="evidence" value="ECO:0007669"/>
    <property type="project" value="InterPro"/>
</dbReference>
<accession>W1DN22</accession>
<keyword evidence="3" id="KW-1185">Reference proteome</keyword>
<proteinExistence type="predicted"/>